<evidence type="ECO:0000313" key="4">
    <source>
        <dbReference type="Proteomes" id="UP000525652"/>
    </source>
</evidence>
<dbReference type="InterPro" id="IPR018637">
    <property type="entry name" value="DUF2059"/>
</dbReference>
<accession>A0A7X1E407</accession>
<dbReference type="Pfam" id="PF09832">
    <property type="entry name" value="DUF2059"/>
    <property type="match status" value="1"/>
</dbReference>
<name>A0A7X1E407_9BACT</name>
<feature type="domain" description="DUF2059" evidence="2">
    <location>
        <begin position="74"/>
        <end position="107"/>
    </location>
</feature>
<reference evidence="3 4" key="1">
    <citation type="submission" date="2020-07" db="EMBL/GenBank/DDBJ databases">
        <authorList>
            <person name="Feng X."/>
        </authorList>
    </citation>
    <scope>NUCLEOTIDE SEQUENCE [LARGE SCALE GENOMIC DNA]</scope>
    <source>
        <strain evidence="3 4">JCM14086</strain>
    </source>
</reference>
<evidence type="ECO:0000259" key="2">
    <source>
        <dbReference type="Pfam" id="PF09832"/>
    </source>
</evidence>
<evidence type="ECO:0000313" key="3">
    <source>
        <dbReference type="EMBL" id="MBC2601626.1"/>
    </source>
</evidence>
<protein>
    <submittedName>
        <fullName evidence="3">DUF2059 domain-containing protein</fullName>
    </submittedName>
</protein>
<gene>
    <name evidence="3" type="ORF">H5P30_07530</name>
</gene>
<dbReference type="Proteomes" id="UP000525652">
    <property type="component" value="Unassembled WGS sequence"/>
</dbReference>
<comment type="caution">
    <text evidence="3">The sequence shown here is derived from an EMBL/GenBank/DDBJ whole genome shotgun (WGS) entry which is preliminary data.</text>
</comment>
<proteinExistence type="predicted"/>
<organism evidence="3 4">
    <name type="scientific">Puniceicoccus vermicola</name>
    <dbReference type="NCBI Taxonomy" id="388746"/>
    <lineage>
        <taxon>Bacteria</taxon>
        <taxon>Pseudomonadati</taxon>
        <taxon>Verrucomicrobiota</taxon>
        <taxon>Opitutia</taxon>
        <taxon>Puniceicoccales</taxon>
        <taxon>Puniceicoccaceae</taxon>
        <taxon>Puniceicoccus</taxon>
    </lineage>
</organism>
<keyword evidence="4" id="KW-1185">Reference proteome</keyword>
<dbReference type="EMBL" id="JACHVA010000058">
    <property type="protein sequence ID" value="MBC2601626.1"/>
    <property type="molecule type" value="Genomic_DNA"/>
</dbReference>
<keyword evidence="1" id="KW-0732">Signal</keyword>
<evidence type="ECO:0000256" key="1">
    <source>
        <dbReference type="SAM" id="SignalP"/>
    </source>
</evidence>
<sequence>MKLLTSFIFLLFFASSFAAEPPTAKPSAPSMALAQVIYSKEMLRSWPPSMRKADPSVVETWEENSGNTVDHVQTEIAFVLDSTYSEDEMKEILFFFSTPTGKKFLDNSAFGNSESSLKINEILRERMQTWGQWLYKQDSPEPNDTDNQ</sequence>
<feature type="signal peptide" evidence="1">
    <location>
        <begin position="1"/>
        <end position="18"/>
    </location>
</feature>
<dbReference type="AlphaFoldDB" id="A0A7X1E407"/>
<dbReference type="RefSeq" id="WP_185692357.1">
    <property type="nucleotide sequence ID" value="NZ_JACHVA010000058.1"/>
</dbReference>
<feature type="chain" id="PRO_5031150406" evidence="1">
    <location>
        <begin position="19"/>
        <end position="148"/>
    </location>
</feature>